<dbReference type="SUPFAM" id="SSF53474">
    <property type="entry name" value="alpha/beta-Hydrolases"/>
    <property type="match status" value="1"/>
</dbReference>
<sequence>MTLHTFREGGPDAGLPIVLVHGFPLDHRMWLAAAAALPGTRAVLAVDLPGTPGHGADLPEPSIDASAAYLASALAGAGVERAVVAGMSMGGYVALALAEQHPSLVAALALVDTKSTADLPEARANRLRIADEAEAGGSVAPVRPMATSLLGETTRAARPALSEQLAAWIEDQPPTGVAWSQRAMAARPDRTEVLRTFAGPVVAVVGDEDDLTPLAAAEHVVANAADARLVVVPQAGHMAAFEQPDAVAAALAELAERADSLRA</sequence>
<keyword evidence="2" id="KW-0378">Hydrolase</keyword>
<dbReference type="InterPro" id="IPR000073">
    <property type="entry name" value="AB_hydrolase_1"/>
</dbReference>
<protein>
    <submittedName>
        <fullName evidence="2">Alpha/beta fold hydrolase</fullName>
    </submittedName>
</protein>
<dbReference type="Pfam" id="PF12697">
    <property type="entry name" value="Abhydrolase_6"/>
    <property type="match status" value="1"/>
</dbReference>
<dbReference type="RefSeq" id="WP_289446068.1">
    <property type="nucleotide sequence ID" value="NZ_JAUCGR010000001.1"/>
</dbReference>
<accession>A0ABT7S5Q9</accession>
<comment type="caution">
    <text evidence="2">The sequence shown here is derived from an EMBL/GenBank/DDBJ whole genome shotgun (WGS) entry which is preliminary data.</text>
</comment>
<dbReference type="Gene3D" id="3.40.50.1820">
    <property type="entry name" value="alpha/beta hydrolase"/>
    <property type="match status" value="1"/>
</dbReference>
<keyword evidence="3" id="KW-1185">Reference proteome</keyword>
<dbReference type="InterPro" id="IPR029058">
    <property type="entry name" value="AB_hydrolase_fold"/>
</dbReference>
<evidence type="ECO:0000313" key="2">
    <source>
        <dbReference type="EMBL" id="MDM7830916.1"/>
    </source>
</evidence>
<name>A0ABT7S5Q9_9CELL</name>
<evidence type="ECO:0000313" key="3">
    <source>
        <dbReference type="Proteomes" id="UP001321453"/>
    </source>
</evidence>
<organism evidence="2 3">
    <name type="scientific">Cellulomonas edaphi</name>
    <dbReference type="NCBI Taxonomy" id="3053468"/>
    <lineage>
        <taxon>Bacteria</taxon>
        <taxon>Bacillati</taxon>
        <taxon>Actinomycetota</taxon>
        <taxon>Actinomycetes</taxon>
        <taxon>Micrococcales</taxon>
        <taxon>Cellulomonadaceae</taxon>
        <taxon>Cellulomonas</taxon>
    </lineage>
</organism>
<feature type="domain" description="AB hydrolase-1" evidence="1">
    <location>
        <begin position="17"/>
        <end position="250"/>
    </location>
</feature>
<gene>
    <name evidence="2" type="ORF">QRT05_06190</name>
</gene>
<dbReference type="Proteomes" id="UP001321453">
    <property type="component" value="Unassembled WGS sequence"/>
</dbReference>
<dbReference type="EMBL" id="JAUCGR010000001">
    <property type="protein sequence ID" value="MDM7830916.1"/>
    <property type="molecule type" value="Genomic_DNA"/>
</dbReference>
<evidence type="ECO:0000259" key="1">
    <source>
        <dbReference type="Pfam" id="PF12697"/>
    </source>
</evidence>
<dbReference type="GO" id="GO:0016787">
    <property type="term" value="F:hydrolase activity"/>
    <property type="evidence" value="ECO:0007669"/>
    <property type="project" value="UniProtKB-KW"/>
</dbReference>
<dbReference type="InterPro" id="IPR050266">
    <property type="entry name" value="AB_hydrolase_sf"/>
</dbReference>
<dbReference type="PRINTS" id="PR00111">
    <property type="entry name" value="ABHYDROLASE"/>
</dbReference>
<proteinExistence type="predicted"/>
<dbReference type="PANTHER" id="PTHR43798">
    <property type="entry name" value="MONOACYLGLYCEROL LIPASE"/>
    <property type="match status" value="1"/>
</dbReference>
<reference evidence="2 3" key="1">
    <citation type="submission" date="2023-06" db="EMBL/GenBank/DDBJ databases">
        <title>Cellulomonas sp. MW9 Whole genome sequence.</title>
        <authorList>
            <person name="Park S."/>
        </authorList>
    </citation>
    <scope>NUCLEOTIDE SEQUENCE [LARGE SCALE GENOMIC DNA]</scope>
    <source>
        <strain evidence="2 3">MW9</strain>
    </source>
</reference>